<accession>A0A4R6E4N1</accession>
<evidence type="ECO:0000256" key="9">
    <source>
        <dbReference type="ARBA" id="ARBA00022833"/>
    </source>
</evidence>
<keyword evidence="8" id="KW-0378">Hydrolase</keyword>
<keyword evidence="6" id="KW-0963">Cytoplasm</keyword>
<gene>
    <name evidence="14" type="ORF">C7389_10636</name>
</gene>
<dbReference type="PANTHER" id="PTHR30417:SF4">
    <property type="entry name" value="1,6-ANHYDRO-N-ACETYLMURAMYL-L-ALANINE AMIDASE AMPD"/>
    <property type="match status" value="1"/>
</dbReference>
<evidence type="ECO:0000256" key="11">
    <source>
        <dbReference type="ARBA" id="ARBA00039257"/>
    </source>
</evidence>
<evidence type="ECO:0000256" key="7">
    <source>
        <dbReference type="ARBA" id="ARBA00022723"/>
    </source>
</evidence>
<evidence type="ECO:0000256" key="2">
    <source>
        <dbReference type="ARBA" id="ARBA00001947"/>
    </source>
</evidence>
<comment type="subcellular location">
    <subcellularLocation>
        <location evidence="3">Cytoplasm</location>
    </subcellularLocation>
</comment>
<dbReference type="GO" id="GO:0008745">
    <property type="term" value="F:N-acetylmuramoyl-L-alanine amidase activity"/>
    <property type="evidence" value="ECO:0007669"/>
    <property type="project" value="UniProtKB-EC"/>
</dbReference>
<evidence type="ECO:0000256" key="8">
    <source>
        <dbReference type="ARBA" id="ARBA00022801"/>
    </source>
</evidence>
<dbReference type="GO" id="GO:0005737">
    <property type="term" value="C:cytoplasm"/>
    <property type="evidence" value="ECO:0007669"/>
    <property type="project" value="UniProtKB-SubCell"/>
</dbReference>
<dbReference type="AlphaFoldDB" id="A0A4R6E4N1"/>
<comment type="cofactor">
    <cofactor evidence="2">
        <name>Zn(2+)</name>
        <dbReference type="ChEBI" id="CHEBI:29105"/>
    </cofactor>
</comment>
<dbReference type="InterPro" id="IPR036505">
    <property type="entry name" value="Amidase/PGRP_sf"/>
</dbReference>
<dbReference type="CDD" id="cd06583">
    <property type="entry name" value="PGRP"/>
    <property type="match status" value="1"/>
</dbReference>
<dbReference type="GO" id="GO:0046872">
    <property type="term" value="F:metal ion binding"/>
    <property type="evidence" value="ECO:0007669"/>
    <property type="project" value="UniProtKB-KW"/>
</dbReference>
<dbReference type="EMBL" id="SNVV01000006">
    <property type="protein sequence ID" value="TDN52344.1"/>
    <property type="molecule type" value="Genomic_DNA"/>
</dbReference>
<feature type="domain" description="N-acetylmuramoyl-L-alanine amidase" evidence="13">
    <location>
        <begin position="21"/>
        <end position="169"/>
    </location>
</feature>
<reference evidence="14 15" key="1">
    <citation type="submission" date="2019-03" db="EMBL/GenBank/DDBJ databases">
        <title>Genomic Encyclopedia of Type Strains, Phase IV (KMG-IV): sequencing the most valuable type-strain genomes for metagenomic binning, comparative biology and taxonomic classification.</title>
        <authorList>
            <person name="Goeker M."/>
        </authorList>
    </citation>
    <scope>NUCLEOTIDE SEQUENCE [LARGE SCALE GENOMIC DNA]</scope>
    <source>
        <strain evidence="14 15">DSM 12121</strain>
    </source>
</reference>
<evidence type="ECO:0000256" key="10">
    <source>
        <dbReference type="ARBA" id="ARBA00023316"/>
    </source>
</evidence>
<comment type="similarity">
    <text evidence="4">Belongs to the N-acetylmuramoyl-L-alanine amidase 2 family.</text>
</comment>
<proteinExistence type="inferred from homology"/>
<name>A0A4R6E4N1_9RHOO</name>
<evidence type="ECO:0000256" key="3">
    <source>
        <dbReference type="ARBA" id="ARBA00004496"/>
    </source>
</evidence>
<dbReference type="RefSeq" id="WP_133590368.1">
    <property type="nucleotide sequence ID" value="NZ_SNVV01000006.1"/>
</dbReference>
<keyword evidence="15" id="KW-1185">Reference proteome</keyword>
<dbReference type="GO" id="GO:0009254">
    <property type="term" value="P:peptidoglycan turnover"/>
    <property type="evidence" value="ECO:0007669"/>
    <property type="project" value="TreeGrafter"/>
</dbReference>
<protein>
    <recommendedName>
        <fullName evidence="11">1,6-anhydro-N-acetylmuramyl-L-alanine amidase AmpD</fullName>
        <ecNumber evidence="5">3.5.1.28</ecNumber>
    </recommendedName>
    <alternativeName>
        <fullName evidence="12">N-acetylmuramoyl-L-alanine amidase</fullName>
    </alternativeName>
</protein>
<keyword evidence="10" id="KW-0961">Cell wall biogenesis/degradation</keyword>
<comment type="caution">
    <text evidence="14">The sequence shown here is derived from an EMBL/GenBank/DDBJ whole genome shotgun (WGS) entry which is preliminary data.</text>
</comment>
<dbReference type="SMART" id="SM00644">
    <property type="entry name" value="Ami_2"/>
    <property type="match status" value="1"/>
</dbReference>
<evidence type="ECO:0000256" key="5">
    <source>
        <dbReference type="ARBA" id="ARBA00011901"/>
    </source>
</evidence>
<evidence type="ECO:0000256" key="12">
    <source>
        <dbReference type="ARBA" id="ARBA00042615"/>
    </source>
</evidence>
<dbReference type="PANTHER" id="PTHR30417">
    <property type="entry name" value="N-ACETYLMURAMOYL-L-ALANINE AMIDASE AMID"/>
    <property type="match status" value="1"/>
</dbReference>
<dbReference type="Proteomes" id="UP000295129">
    <property type="component" value="Unassembled WGS sequence"/>
</dbReference>
<comment type="catalytic activity">
    <reaction evidence="1">
        <text>Hydrolyzes the link between N-acetylmuramoyl residues and L-amino acid residues in certain cell-wall glycopeptides.</text>
        <dbReference type="EC" id="3.5.1.28"/>
    </reaction>
</comment>
<sequence length="199" mass="21983">MDQRLSLDAGGWCPASLAVASPNFDARPEAGKPSLLVVHAISLPPDQFGGPHVEQLFTNTLDPLGHPYFAPIHHLRVSAHFFIRRDGALLQFVSTEMRAWHAGVSSWKGRERCNDFSIGIELEGCDTQPFEAGQYARLAALIQVLRERYPIEAVVGHSDIAPGRKTDPGPYFEWDRLAGLLEVEAGRLPGDFDKAQENQ</sequence>
<evidence type="ECO:0000256" key="4">
    <source>
        <dbReference type="ARBA" id="ARBA00007553"/>
    </source>
</evidence>
<dbReference type="InterPro" id="IPR051206">
    <property type="entry name" value="NAMLAA_amidase_2"/>
</dbReference>
<dbReference type="OrthoDB" id="9794842at2"/>
<organism evidence="14 15">
    <name type="scientific">Azoarcus indigens</name>
    <dbReference type="NCBI Taxonomy" id="29545"/>
    <lineage>
        <taxon>Bacteria</taxon>
        <taxon>Pseudomonadati</taxon>
        <taxon>Pseudomonadota</taxon>
        <taxon>Betaproteobacteria</taxon>
        <taxon>Rhodocyclales</taxon>
        <taxon>Zoogloeaceae</taxon>
        <taxon>Azoarcus</taxon>
    </lineage>
</organism>
<dbReference type="EC" id="3.5.1.28" evidence="5"/>
<evidence type="ECO:0000256" key="6">
    <source>
        <dbReference type="ARBA" id="ARBA00022490"/>
    </source>
</evidence>
<dbReference type="Pfam" id="PF01510">
    <property type="entry name" value="Amidase_2"/>
    <property type="match status" value="1"/>
</dbReference>
<evidence type="ECO:0000313" key="14">
    <source>
        <dbReference type="EMBL" id="TDN52344.1"/>
    </source>
</evidence>
<evidence type="ECO:0000313" key="15">
    <source>
        <dbReference type="Proteomes" id="UP000295129"/>
    </source>
</evidence>
<dbReference type="InterPro" id="IPR002502">
    <property type="entry name" value="Amidase_domain"/>
</dbReference>
<dbReference type="SUPFAM" id="SSF55846">
    <property type="entry name" value="N-acetylmuramoyl-L-alanine amidase-like"/>
    <property type="match status" value="1"/>
</dbReference>
<keyword evidence="7" id="KW-0479">Metal-binding</keyword>
<evidence type="ECO:0000256" key="1">
    <source>
        <dbReference type="ARBA" id="ARBA00001561"/>
    </source>
</evidence>
<dbReference type="GO" id="GO:0071555">
    <property type="term" value="P:cell wall organization"/>
    <property type="evidence" value="ECO:0007669"/>
    <property type="project" value="UniProtKB-KW"/>
</dbReference>
<evidence type="ECO:0000259" key="13">
    <source>
        <dbReference type="SMART" id="SM00644"/>
    </source>
</evidence>
<dbReference type="NCBIfam" id="NF008758">
    <property type="entry name" value="PRK11789.1"/>
    <property type="match status" value="1"/>
</dbReference>
<dbReference type="Gene3D" id="3.40.80.10">
    <property type="entry name" value="Peptidoglycan recognition protein-like"/>
    <property type="match status" value="1"/>
</dbReference>
<dbReference type="GO" id="GO:0009253">
    <property type="term" value="P:peptidoglycan catabolic process"/>
    <property type="evidence" value="ECO:0007669"/>
    <property type="project" value="InterPro"/>
</dbReference>
<keyword evidence="9" id="KW-0862">Zinc</keyword>